<protein>
    <submittedName>
        <fullName evidence="1">SAM-dependent methyltransferase</fullName>
    </submittedName>
</protein>
<keyword evidence="2" id="KW-1185">Reference proteome</keyword>
<reference evidence="1 2" key="1">
    <citation type="submission" date="2021-08" db="EMBL/GenBank/DDBJ databases">
        <title>WGS of actinomycetes from Thailand.</title>
        <authorList>
            <person name="Thawai C."/>
        </authorList>
    </citation>
    <scope>NUCLEOTIDE SEQUENCE [LARGE SCALE GENOMIC DNA]</scope>
    <source>
        <strain evidence="1 2">PLK6-54</strain>
    </source>
</reference>
<keyword evidence="1" id="KW-0489">Methyltransferase</keyword>
<dbReference type="SUPFAM" id="SSF53335">
    <property type="entry name" value="S-adenosyl-L-methionine-dependent methyltransferases"/>
    <property type="match status" value="1"/>
</dbReference>
<proteinExistence type="predicted"/>
<dbReference type="GO" id="GO:0008168">
    <property type="term" value="F:methyltransferase activity"/>
    <property type="evidence" value="ECO:0007669"/>
    <property type="project" value="UniProtKB-KW"/>
</dbReference>
<comment type="caution">
    <text evidence="1">The sequence shown here is derived from an EMBL/GenBank/DDBJ whole genome shotgun (WGS) entry which is preliminary data.</text>
</comment>
<evidence type="ECO:0000313" key="1">
    <source>
        <dbReference type="EMBL" id="MBY8880077.1"/>
    </source>
</evidence>
<dbReference type="RefSeq" id="WP_222964738.1">
    <property type="nucleotide sequence ID" value="NZ_JAINZZ010000026.1"/>
</dbReference>
<dbReference type="Proteomes" id="UP000778578">
    <property type="component" value="Unassembled WGS sequence"/>
</dbReference>
<dbReference type="GO" id="GO:0032259">
    <property type="term" value="P:methylation"/>
    <property type="evidence" value="ECO:0007669"/>
    <property type="project" value="UniProtKB-KW"/>
</dbReference>
<evidence type="ECO:0000313" key="2">
    <source>
        <dbReference type="Proteomes" id="UP000778578"/>
    </source>
</evidence>
<accession>A0ABS7QAD1</accession>
<keyword evidence="1" id="KW-0808">Transferase</keyword>
<dbReference type="Gene3D" id="3.40.50.150">
    <property type="entry name" value="Vaccinia Virus protein VP39"/>
    <property type="match status" value="1"/>
</dbReference>
<dbReference type="EMBL" id="JAINZZ010000026">
    <property type="protein sequence ID" value="MBY8880077.1"/>
    <property type="molecule type" value="Genomic_DNA"/>
</dbReference>
<dbReference type="InterPro" id="IPR029063">
    <property type="entry name" value="SAM-dependent_MTases_sf"/>
</dbReference>
<organism evidence="1 2">
    <name type="scientific">Actinacidiphila acidipaludis</name>
    <dbReference type="NCBI Taxonomy" id="2873382"/>
    <lineage>
        <taxon>Bacteria</taxon>
        <taxon>Bacillati</taxon>
        <taxon>Actinomycetota</taxon>
        <taxon>Actinomycetes</taxon>
        <taxon>Kitasatosporales</taxon>
        <taxon>Streptomycetaceae</taxon>
        <taxon>Actinacidiphila</taxon>
    </lineage>
</organism>
<gene>
    <name evidence="1" type="ORF">K7862_20935</name>
</gene>
<name>A0ABS7QAD1_9ACTN</name>
<sequence length="218" mass="23737">MDWHAWHGAYDSPDSPLAVRLHTVQRQISLTLDEARPGPIRVISACAGQGRDLIGALDGHPRRADVTARLVELDARNTAEAHRAAGALGLSGVTSVTGDAALTDAYTGMAPADLVLLCGIFGNITLADIERVTGYCTRLCAENGIVIWTRNRHRPDVFPRVCDWFEERGFVRVWANDPELDQGVGVHRFTGRPAELPPGERMFTFVGYDVLRGADHGA</sequence>